<name>A0A6J7IQ29_9ZZZZ</name>
<gene>
    <name evidence="1" type="ORF">UFOPK3684_01054</name>
</gene>
<sequence length="50" mass="5923">MENPNDSIAHAPLPTEQTLRFRKNLLIQLWRFAAINIKMLNMIRKGHHQD</sequence>
<dbReference type="EMBL" id="CAFBMZ010000080">
    <property type="protein sequence ID" value="CAB4932831.1"/>
    <property type="molecule type" value="Genomic_DNA"/>
</dbReference>
<protein>
    <submittedName>
        <fullName evidence="1">Unannotated protein</fullName>
    </submittedName>
</protein>
<accession>A0A6J7IQ29</accession>
<reference evidence="1" key="1">
    <citation type="submission" date="2020-05" db="EMBL/GenBank/DDBJ databases">
        <authorList>
            <person name="Chiriac C."/>
            <person name="Salcher M."/>
            <person name="Ghai R."/>
            <person name="Kavagutti S V."/>
        </authorList>
    </citation>
    <scope>NUCLEOTIDE SEQUENCE</scope>
</reference>
<dbReference type="AlphaFoldDB" id="A0A6J7IQ29"/>
<evidence type="ECO:0000313" key="1">
    <source>
        <dbReference type="EMBL" id="CAB4932831.1"/>
    </source>
</evidence>
<proteinExistence type="predicted"/>
<organism evidence="1">
    <name type="scientific">freshwater metagenome</name>
    <dbReference type="NCBI Taxonomy" id="449393"/>
    <lineage>
        <taxon>unclassified sequences</taxon>
        <taxon>metagenomes</taxon>
        <taxon>ecological metagenomes</taxon>
    </lineage>
</organism>